<evidence type="ECO:0000313" key="3">
    <source>
        <dbReference type="EMBL" id="KAK6744852.1"/>
    </source>
</evidence>
<evidence type="ECO:0000313" key="4">
    <source>
        <dbReference type="Proteomes" id="UP001303046"/>
    </source>
</evidence>
<keyword evidence="2" id="KW-0472">Membrane</keyword>
<reference evidence="3 4" key="1">
    <citation type="submission" date="2023-08" db="EMBL/GenBank/DDBJ databases">
        <title>A Necator americanus chromosomal reference genome.</title>
        <authorList>
            <person name="Ilik V."/>
            <person name="Petrzelkova K.J."/>
            <person name="Pardy F."/>
            <person name="Fuh T."/>
            <person name="Niatou-Singa F.S."/>
            <person name="Gouil Q."/>
            <person name="Baker L."/>
            <person name="Ritchie M.E."/>
            <person name="Jex A.R."/>
            <person name="Gazzola D."/>
            <person name="Li H."/>
            <person name="Toshio Fujiwara R."/>
            <person name="Zhan B."/>
            <person name="Aroian R.V."/>
            <person name="Pafco B."/>
            <person name="Schwarz E.M."/>
        </authorList>
    </citation>
    <scope>NUCLEOTIDE SEQUENCE [LARGE SCALE GENOMIC DNA]</scope>
    <source>
        <strain evidence="3 4">Aroian</strain>
        <tissue evidence="3">Whole animal</tissue>
    </source>
</reference>
<dbReference type="Proteomes" id="UP001303046">
    <property type="component" value="Unassembled WGS sequence"/>
</dbReference>
<comment type="caution">
    <text evidence="3">The sequence shown here is derived from an EMBL/GenBank/DDBJ whole genome shotgun (WGS) entry which is preliminary data.</text>
</comment>
<feature type="compositionally biased region" description="Basic and acidic residues" evidence="1">
    <location>
        <begin position="132"/>
        <end position="143"/>
    </location>
</feature>
<protein>
    <submittedName>
        <fullName evidence="3">Uncharacterized protein</fullName>
    </submittedName>
</protein>
<sequence length="203" mass="23297">MPSTINATLENLLIFIMQIYIVTWTIKACCSRKKPKPTPKKIENVKCVKRIKLAKPTPNSSGSSTTTSIPLKFQVMPLAPTPPDEETARDVSFQILFLTDSKEKGSNELESRKLLPYPEVKPPTLSQKRRREKELEREKKEKIASGFYQSRSDEDDTLEKVTSLKEELTERSRKRSMKQRKMKVEMKGEEKKSQLPPLPPPPL</sequence>
<gene>
    <name evidence="3" type="primary">Necator_chrIII.g12286</name>
    <name evidence="3" type="ORF">RB195_011520</name>
</gene>
<organism evidence="3 4">
    <name type="scientific">Necator americanus</name>
    <name type="common">Human hookworm</name>
    <dbReference type="NCBI Taxonomy" id="51031"/>
    <lineage>
        <taxon>Eukaryota</taxon>
        <taxon>Metazoa</taxon>
        <taxon>Ecdysozoa</taxon>
        <taxon>Nematoda</taxon>
        <taxon>Chromadorea</taxon>
        <taxon>Rhabditida</taxon>
        <taxon>Rhabditina</taxon>
        <taxon>Rhabditomorpha</taxon>
        <taxon>Strongyloidea</taxon>
        <taxon>Ancylostomatidae</taxon>
        <taxon>Bunostominae</taxon>
        <taxon>Necator</taxon>
    </lineage>
</organism>
<feature type="compositionally biased region" description="Basic and acidic residues" evidence="1">
    <location>
        <begin position="158"/>
        <end position="171"/>
    </location>
</feature>
<keyword evidence="2" id="KW-0812">Transmembrane</keyword>
<proteinExistence type="predicted"/>
<feature type="compositionally biased region" description="Basic and acidic residues" evidence="1">
    <location>
        <begin position="182"/>
        <end position="193"/>
    </location>
</feature>
<accession>A0ABR1D3Q7</accession>
<feature type="compositionally biased region" description="Basic residues" evidence="1">
    <location>
        <begin position="172"/>
        <end position="181"/>
    </location>
</feature>
<evidence type="ECO:0000256" key="1">
    <source>
        <dbReference type="SAM" id="MobiDB-lite"/>
    </source>
</evidence>
<feature type="region of interest" description="Disordered" evidence="1">
    <location>
        <begin position="107"/>
        <end position="203"/>
    </location>
</feature>
<keyword evidence="2" id="KW-1133">Transmembrane helix</keyword>
<evidence type="ECO:0000256" key="2">
    <source>
        <dbReference type="SAM" id="Phobius"/>
    </source>
</evidence>
<dbReference type="EMBL" id="JAVFWL010000003">
    <property type="protein sequence ID" value="KAK6744852.1"/>
    <property type="molecule type" value="Genomic_DNA"/>
</dbReference>
<keyword evidence="4" id="KW-1185">Reference proteome</keyword>
<feature type="transmembrane region" description="Helical" evidence="2">
    <location>
        <begin position="12"/>
        <end position="30"/>
    </location>
</feature>
<name>A0ABR1D3Q7_NECAM</name>